<evidence type="ECO:0000313" key="15">
    <source>
        <dbReference type="EMBL" id="MED6205208.1"/>
    </source>
</evidence>
<dbReference type="EC" id="2.3.2.27" evidence="4"/>
<reference evidence="15 16" key="1">
    <citation type="journal article" date="2023" name="Plants (Basel)">
        <title>Bridging the Gap: Combining Genomics and Transcriptomics Approaches to Understand Stylosanthes scabra, an Orphan Legume from the Brazilian Caatinga.</title>
        <authorList>
            <person name="Ferreira-Neto J.R.C."/>
            <person name="da Silva M.D."/>
            <person name="Binneck E."/>
            <person name="de Melo N.F."/>
            <person name="da Silva R.H."/>
            <person name="de Melo A.L.T.M."/>
            <person name="Pandolfi V."/>
            <person name="Bustamante F.O."/>
            <person name="Brasileiro-Vidal A.C."/>
            <person name="Benko-Iseppon A.M."/>
        </authorList>
    </citation>
    <scope>NUCLEOTIDE SEQUENCE [LARGE SCALE GENOMIC DNA]</scope>
    <source>
        <tissue evidence="15">Leaves</tissue>
    </source>
</reference>
<keyword evidence="9" id="KW-0862">Zinc</keyword>
<evidence type="ECO:0000256" key="6">
    <source>
        <dbReference type="ARBA" id="ARBA00022723"/>
    </source>
</evidence>
<evidence type="ECO:0000313" key="16">
    <source>
        <dbReference type="Proteomes" id="UP001341840"/>
    </source>
</evidence>
<accession>A0ABU6Y907</accession>
<evidence type="ECO:0000256" key="4">
    <source>
        <dbReference type="ARBA" id="ARBA00012483"/>
    </source>
</evidence>
<dbReference type="Pfam" id="PF21361">
    <property type="entry name" value="Sina_ZnF"/>
    <property type="match status" value="1"/>
</dbReference>
<dbReference type="PANTHER" id="PTHR46632:SF32">
    <property type="entry name" value="SIAH-TYPE DOMAIN-CONTAINING PROTEIN"/>
    <property type="match status" value="1"/>
</dbReference>
<evidence type="ECO:0000256" key="10">
    <source>
        <dbReference type="ARBA" id="ARBA00024004"/>
    </source>
</evidence>
<evidence type="ECO:0000256" key="2">
    <source>
        <dbReference type="ARBA" id="ARBA00004906"/>
    </source>
</evidence>
<dbReference type="PROSITE" id="PS51081">
    <property type="entry name" value="ZF_SIAH"/>
    <property type="match status" value="1"/>
</dbReference>
<protein>
    <recommendedName>
        <fullName evidence="4">RING-type E3 ubiquitin transferase</fullName>
        <ecNumber evidence="4">2.3.2.27</ecNumber>
    </recommendedName>
</protein>
<gene>
    <name evidence="15" type="ORF">PIB30_015768</name>
</gene>
<dbReference type="PROSITE" id="PS50089">
    <property type="entry name" value="ZF_RING_2"/>
    <property type="match status" value="1"/>
</dbReference>
<comment type="catalytic activity">
    <reaction evidence="1">
        <text>S-ubiquitinyl-[E2 ubiquitin-conjugating enzyme]-L-cysteine + [acceptor protein]-L-lysine = [E2 ubiquitin-conjugating enzyme]-L-cysteine + N(6)-ubiquitinyl-[acceptor protein]-L-lysine.</text>
        <dbReference type="EC" id="2.3.2.27"/>
    </reaction>
</comment>
<comment type="similarity">
    <text evidence="3">Belongs to the SINA (Seven in absentia) family.</text>
</comment>
<dbReference type="PANTHER" id="PTHR46632">
    <property type="entry name" value="E3 UBIQUITIN-PROTEIN LIGASE SINA-LIKE 4"/>
    <property type="match status" value="1"/>
</dbReference>
<keyword evidence="8" id="KW-0833">Ubl conjugation pathway</keyword>
<evidence type="ECO:0000256" key="3">
    <source>
        <dbReference type="ARBA" id="ARBA00009119"/>
    </source>
</evidence>
<proteinExistence type="inferred from homology"/>
<dbReference type="CDD" id="cd16571">
    <property type="entry name" value="RING-HC_SIAHs"/>
    <property type="match status" value="1"/>
</dbReference>
<dbReference type="SUPFAM" id="SSF49599">
    <property type="entry name" value="TRAF domain-like"/>
    <property type="match status" value="1"/>
</dbReference>
<dbReference type="InterPro" id="IPR044286">
    <property type="entry name" value="SINL_plant"/>
</dbReference>
<keyword evidence="5" id="KW-0808">Transferase</keyword>
<evidence type="ECO:0000256" key="9">
    <source>
        <dbReference type="ARBA" id="ARBA00022833"/>
    </source>
</evidence>
<keyword evidence="6" id="KW-0479">Metal-binding</keyword>
<feature type="region of interest" description="Disordered" evidence="12">
    <location>
        <begin position="1"/>
        <end position="47"/>
    </location>
</feature>
<dbReference type="InterPro" id="IPR013083">
    <property type="entry name" value="Znf_RING/FYVE/PHD"/>
</dbReference>
<feature type="domain" description="RING-type" evidence="13">
    <location>
        <begin position="69"/>
        <end position="104"/>
    </location>
</feature>
<keyword evidence="16" id="KW-1185">Reference proteome</keyword>
<evidence type="ECO:0000256" key="11">
    <source>
        <dbReference type="PROSITE-ProRule" id="PRU00455"/>
    </source>
</evidence>
<dbReference type="Gene3D" id="3.30.40.10">
    <property type="entry name" value="Zinc/RING finger domain, C3HC4 (zinc finger)"/>
    <property type="match status" value="2"/>
</dbReference>
<evidence type="ECO:0000259" key="13">
    <source>
        <dbReference type="PROSITE" id="PS50089"/>
    </source>
</evidence>
<sequence length="296" mass="32628">MKKSSQDSEGSNNGKGKDTAPRSTTTRSRKRKHVEEQEQVAAPAAVVASSTQGSSSFTVLISDPDVLDCPICFDSFTIPIYQCENGHAACSTCCINLEKCPTCSLQMGSIRVRALEKVLESMKVPCSHAKYGCNATFSYTAKSAHESNCIFVPCHCPHTDCDFVSSFYDLPLHFISEHDSSAAVRFSYDEPFTVTLHQSEDDGVIVLQEETDDTLFILHSFMFSLGKAVNVCCIQPDSLPKYRFEILAKSSKGSSLEWKSLTVNIQRSTVDTTLSSEFLLIPSGYFGDDLEICIRM</sequence>
<dbReference type="EMBL" id="JASCZI010241699">
    <property type="protein sequence ID" value="MED6205208.1"/>
    <property type="molecule type" value="Genomic_DNA"/>
</dbReference>
<organism evidence="15 16">
    <name type="scientific">Stylosanthes scabra</name>
    <dbReference type="NCBI Taxonomy" id="79078"/>
    <lineage>
        <taxon>Eukaryota</taxon>
        <taxon>Viridiplantae</taxon>
        <taxon>Streptophyta</taxon>
        <taxon>Embryophyta</taxon>
        <taxon>Tracheophyta</taxon>
        <taxon>Spermatophyta</taxon>
        <taxon>Magnoliopsida</taxon>
        <taxon>eudicotyledons</taxon>
        <taxon>Gunneridae</taxon>
        <taxon>Pentapetalae</taxon>
        <taxon>rosids</taxon>
        <taxon>fabids</taxon>
        <taxon>Fabales</taxon>
        <taxon>Fabaceae</taxon>
        <taxon>Papilionoideae</taxon>
        <taxon>50 kb inversion clade</taxon>
        <taxon>dalbergioids sensu lato</taxon>
        <taxon>Dalbergieae</taxon>
        <taxon>Pterocarpus clade</taxon>
        <taxon>Stylosanthes</taxon>
    </lineage>
</organism>
<evidence type="ECO:0000256" key="8">
    <source>
        <dbReference type="ARBA" id="ARBA00022786"/>
    </source>
</evidence>
<dbReference type="Proteomes" id="UP001341840">
    <property type="component" value="Unassembled WGS sequence"/>
</dbReference>
<dbReference type="InterPro" id="IPR013010">
    <property type="entry name" value="Znf_SIAH"/>
</dbReference>
<comment type="pathway">
    <text evidence="2">Protein modification; protein ubiquitination.</text>
</comment>
<evidence type="ECO:0000256" key="7">
    <source>
        <dbReference type="ARBA" id="ARBA00022771"/>
    </source>
</evidence>
<dbReference type="Pfam" id="PF21362">
    <property type="entry name" value="Sina_RING"/>
    <property type="match status" value="1"/>
</dbReference>
<dbReference type="InterPro" id="IPR001841">
    <property type="entry name" value="Znf_RING"/>
</dbReference>
<evidence type="ECO:0000256" key="5">
    <source>
        <dbReference type="ARBA" id="ARBA00022679"/>
    </source>
</evidence>
<evidence type="ECO:0000259" key="14">
    <source>
        <dbReference type="PROSITE" id="PS51081"/>
    </source>
</evidence>
<name>A0ABU6Y907_9FABA</name>
<evidence type="ECO:0000256" key="1">
    <source>
        <dbReference type="ARBA" id="ARBA00000900"/>
    </source>
</evidence>
<comment type="function">
    <text evidence="10">E3 ubiquitin-protein ligase that mediates ubiquitination and subsequent proteasomal degradation of target proteins. E3 ubiquitin ligases accept ubiquitin from an E2 ubiquitin-conjugating enzyme in the form of a thioester and then directly transfers the ubiquitin to targeted substrates. It probably triggers the ubiquitin-mediated degradation of different substrates.</text>
</comment>
<evidence type="ECO:0000256" key="12">
    <source>
        <dbReference type="SAM" id="MobiDB-lite"/>
    </source>
</evidence>
<dbReference type="InterPro" id="IPR049548">
    <property type="entry name" value="Sina-like_RING"/>
</dbReference>
<feature type="domain" description="SIAH-type" evidence="14">
    <location>
        <begin position="121"/>
        <end position="179"/>
    </location>
</feature>
<comment type="caution">
    <text evidence="15">The sequence shown here is derived from an EMBL/GenBank/DDBJ whole genome shotgun (WGS) entry which is preliminary data.</text>
</comment>
<keyword evidence="7 11" id="KW-0863">Zinc-finger</keyword>